<dbReference type="Gene3D" id="2.30.42.10">
    <property type="match status" value="1"/>
</dbReference>
<dbReference type="Proteomes" id="UP000438476">
    <property type="component" value="Unassembled WGS sequence"/>
</dbReference>
<dbReference type="InterPro" id="IPR036034">
    <property type="entry name" value="PDZ_sf"/>
</dbReference>
<dbReference type="Gene3D" id="3.30.750.44">
    <property type="match status" value="1"/>
</dbReference>
<dbReference type="Gene3D" id="3.90.226.10">
    <property type="entry name" value="2-enoyl-CoA Hydratase, Chain A, domain 1"/>
    <property type="match status" value="1"/>
</dbReference>
<reference evidence="3 4" key="1">
    <citation type="submission" date="2019-12" db="EMBL/GenBank/DDBJ databases">
        <title>Genomic-based taxomic classification of the family Erythrobacteraceae.</title>
        <authorList>
            <person name="Xu L."/>
        </authorList>
    </citation>
    <scope>NUCLEOTIDE SEQUENCE [LARGE SCALE GENOMIC DNA]</scope>
    <source>
        <strain evidence="3 4">LMG 29518</strain>
    </source>
</reference>
<protein>
    <submittedName>
        <fullName evidence="3">Uncharacterized protein</fullName>
    </submittedName>
</protein>
<dbReference type="EMBL" id="WTYT01000003">
    <property type="protein sequence ID" value="MXO65942.1"/>
    <property type="molecule type" value="Genomic_DNA"/>
</dbReference>
<dbReference type="InterPro" id="IPR029045">
    <property type="entry name" value="ClpP/crotonase-like_dom_sf"/>
</dbReference>
<feature type="region of interest" description="Disordered" evidence="1">
    <location>
        <begin position="325"/>
        <end position="354"/>
    </location>
</feature>
<sequence length="369" mass="40811">MRKLSAIQISGAALALPLLLSAPLRAEPPAAEPMEAAPMDWSQAARQDILAAYDQYLRNHPGPYDLENPGFPAQLAEARSAGLAIAETAQSELDYRRALAAFSAQLQDGHAVVYDPTNQQKSEAAWPGFVALWRDGALYARTQDSAEPLNRARITACNGEPIVQFLQDTLLTRYFRASEEGQWYVRPSQLFFARSGKLGDEPAECTFAMRGGDNVTLPLSWQSLDEEAEDFASRLIYGEKTPTALREAAPGIFWIGLQDFQPDDAGVAEFKQLYAEVAARREELKHATALVLDLRRNNGGSSVWSHDLAEILWGKSAMASRDRSSAHVDWRASPGNTPMSQRSSRNTAGSAMRMWRVTSPRLPRVWNPH</sequence>
<feature type="compositionally biased region" description="Polar residues" evidence="1">
    <location>
        <begin position="334"/>
        <end position="349"/>
    </location>
</feature>
<evidence type="ECO:0000313" key="4">
    <source>
        <dbReference type="Proteomes" id="UP000438476"/>
    </source>
</evidence>
<dbReference type="SUPFAM" id="SSF52096">
    <property type="entry name" value="ClpP/crotonase"/>
    <property type="match status" value="1"/>
</dbReference>
<comment type="caution">
    <text evidence="3">The sequence shown here is derived from an EMBL/GenBank/DDBJ whole genome shotgun (WGS) entry which is preliminary data.</text>
</comment>
<evidence type="ECO:0000256" key="1">
    <source>
        <dbReference type="SAM" id="MobiDB-lite"/>
    </source>
</evidence>
<feature type="chain" id="PRO_5026279911" evidence="2">
    <location>
        <begin position="27"/>
        <end position="369"/>
    </location>
</feature>
<accession>A0A6I4T6V8</accession>
<keyword evidence="2" id="KW-0732">Signal</keyword>
<proteinExistence type="predicted"/>
<keyword evidence="4" id="KW-1185">Reference proteome</keyword>
<evidence type="ECO:0000256" key="2">
    <source>
        <dbReference type="SAM" id="SignalP"/>
    </source>
</evidence>
<name>A0A6I4T6V8_9SPHN</name>
<dbReference type="RefSeq" id="WP_160736350.1">
    <property type="nucleotide sequence ID" value="NZ_WTYT01000003.1"/>
</dbReference>
<dbReference type="OrthoDB" id="7266775at2"/>
<feature type="signal peptide" evidence="2">
    <location>
        <begin position="1"/>
        <end position="26"/>
    </location>
</feature>
<evidence type="ECO:0000313" key="3">
    <source>
        <dbReference type="EMBL" id="MXO65942.1"/>
    </source>
</evidence>
<gene>
    <name evidence="3" type="ORF">GRI91_09265</name>
</gene>
<dbReference type="AlphaFoldDB" id="A0A6I4T6V8"/>
<organism evidence="3 4">
    <name type="scientific">Altericroceibacterium endophyticum</name>
    <dbReference type="NCBI Taxonomy" id="1808508"/>
    <lineage>
        <taxon>Bacteria</taxon>
        <taxon>Pseudomonadati</taxon>
        <taxon>Pseudomonadota</taxon>
        <taxon>Alphaproteobacteria</taxon>
        <taxon>Sphingomonadales</taxon>
        <taxon>Erythrobacteraceae</taxon>
        <taxon>Altericroceibacterium</taxon>
    </lineage>
</organism>